<dbReference type="PROSITE" id="PS50110">
    <property type="entry name" value="RESPONSE_REGULATORY"/>
    <property type="match status" value="1"/>
</dbReference>
<dbReference type="InterPro" id="IPR000792">
    <property type="entry name" value="Tscrpt_reg_LuxR_C"/>
</dbReference>
<name>A0A2P2C9Y8_9ZZZZ</name>
<dbReference type="PROSITE" id="PS50043">
    <property type="entry name" value="HTH_LUXR_2"/>
    <property type="match status" value="1"/>
</dbReference>
<reference evidence="4" key="1">
    <citation type="submission" date="2015-08" db="EMBL/GenBank/DDBJ databases">
        <authorList>
            <person name="Babu N.S."/>
            <person name="Beckwith C.J."/>
            <person name="Beseler K.G."/>
            <person name="Brison A."/>
            <person name="Carone J.V."/>
            <person name="Caskin T.P."/>
            <person name="Diamond M."/>
            <person name="Durham M.E."/>
            <person name="Foxe J.M."/>
            <person name="Go M."/>
            <person name="Henderson B.A."/>
            <person name="Jones I.B."/>
            <person name="McGettigan J.A."/>
            <person name="Micheletti S.J."/>
            <person name="Nasrallah M.E."/>
            <person name="Ortiz D."/>
            <person name="Piller C.R."/>
            <person name="Privatt S.R."/>
            <person name="Schneider S.L."/>
            <person name="Sharp S."/>
            <person name="Smith T.C."/>
            <person name="Stanton J.D."/>
            <person name="Ullery H.E."/>
            <person name="Wilson R.J."/>
            <person name="Serrano M.G."/>
            <person name="Buck G."/>
            <person name="Lee V."/>
            <person name="Wang Y."/>
            <person name="Carvalho R."/>
            <person name="Voegtly L."/>
            <person name="Shi R."/>
            <person name="Duckworth R."/>
            <person name="Johnson A."/>
            <person name="Loviza R."/>
            <person name="Walstead R."/>
            <person name="Shah Z."/>
            <person name="Kiflezghi M."/>
            <person name="Wade K."/>
            <person name="Ball S.L."/>
            <person name="Bradley K.W."/>
            <person name="Asai D.J."/>
            <person name="Bowman C.A."/>
            <person name="Russell D.A."/>
            <person name="Pope W.H."/>
            <person name="Jacobs-Sera D."/>
            <person name="Hendrix R.W."/>
            <person name="Hatfull G.F."/>
        </authorList>
    </citation>
    <scope>NUCLEOTIDE SEQUENCE</scope>
</reference>
<accession>A0A2P2C9Y8</accession>
<dbReference type="InterPro" id="IPR001789">
    <property type="entry name" value="Sig_transdc_resp-reg_receiver"/>
</dbReference>
<dbReference type="AlphaFoldDB" id="A0A2P2C9Y8"/>
<dbReference type="SMART" id="SM00421">
    <property type="entry name" value="HTH_LUXR"/>
    <property type="match status" value="1"/>
</dbReference>
<feature type="domain" description="Response regulatory" evidence="3">
    <location>
        <begin position="9"/>
        <end position="119"/>
    </location>
</feature>
<dbReference type="CDD" id="cd06170">
    <property type="entry name" value="LuxR_C_like"/>
    <property type="match status" value="1"/>
</dbReference>
<dbReference type="GO" id="GO:0000160">
    <property type="term" value="P:phosphorelay signal transduction system"/>
    <property type="evidence" value="ECO:0007669"/>
    <property type="project" value="InterPro"/>
</dbReference>
<dbReference type="GO" id="GO:0006355">
    <property type="term" value="P:regulation of DNA-templated transcription"/>
    <property type="evidence" value="ECO:0007669"/>
    <property type="project" value="InterPro"/>
</dbReference>
<dbReference type="PROSITE" id="PS00622">
    <property type="entry name" value="HTH_LUXR_1"/>
    <property type="match status" value="1"/>
</dbReference>
<gene>
    <name evidence="4" type="ORF">NOCA2540038</name>
</gene>
<dbReference type="EMBL" id="CZKA01000050">
    <property type="protein sequence ID" value="CUR58773.1"/>
    <property type="molecule type" value="Genomic_DNA"/>
</dbReference>
<evidence type="ECO:0000259" key="3">
    <source>
        <dbReference type="PROSITE" id="PS50110"/>
    </source>
</evidence>
<dbReference type="GO" id="GO:0003677">
    <property type="term" value="F:DNA binding"/>
    <property type="evidence" value="ECO:0007669"/>
    <property type="project" value="UniProtKB-KW"/>
</dbReference>
<dbReference type="Gene3D" id="3.40.50.2300">
    <property type="match status" value="1"/>
</dbReference>
<dbReference type="InterPro" id="IPR016032">
    <property type="entry name" value="Sig_transdc_resp-reg_C-effctor"/>
</dbReference>
<proteinExistence type="predicted"/>
<protein>
    <submittedName>
        <fullName evidence="4">Regulatory protein, LuxR</fullName>
    </submittedName>
</protein>
<dbReference type="PANTHER" id="PTHR43214">
    <property type="entry name" value="TWO-COMPONENT RESPONSE REGULATOR"/>
    <property type="match status" value="1"/>
</dbReference>
<organism evidence="4">
    <name type="scientific">metagenome</name>
    <dbReference type="NCBI Taxonomy" id="256318"/>
    <lineage>
        <taxon>unclassified sequences</taxon>
        <taxon>metagenomes</taxon>
    </lineage>
</organism>
<dbReference type="InterPro" id="IPR011006">
    <property type="entry name" value="CheY-like_superfamily"/>
</dbReference>
<evidence type="ECO:0000313" key="4">
    <source>
        <dbReference type="EMBL" id="CUR58773.1"/>
    </source>
</evidence>
<dbReference type="PRINTS" id="PR00038">
    <property type="entry name" value="HTHLUXR"/>
</dbReference>
<dbReference type="SUPFAM" id="SSF46894">
    <property type="entry name" value="C-terminal effector domain of the bipartite response regulators"/>
    <property type="match status" value="1"/>
</dbReference>
<dbReference type="InterPro" id="IPR039420">
    <property type="entry name" value="WalR-like"/>
</dbReference>
<dbReference type="PANTHER" id="PTHR43214:SF43">
    <property type="entry name" value="TWO-COMPONENT RESPONSE REGULATOR"/>
    <property type="match status" value="1"/>
</dbReference>
<evidence type="ECO:0000256" key="1">
    <source>
        <dbReference type="ARBA" id="ARBA00023125"/>
    </source>
</evidence>
<sequence length="218" mass="23663">MPDTSPPIRVAIVDDYEVVVAGVARMFADFGDRIQVVELDRQVPVISDVDLVLLDTFALVAGRGFGLPELVQPGGPKVVVFSWPLEHLQPARALEQGAAGYLSKALPAAELVKALEEIHAGEVVTNVIETPVSDDDKLGDWPGRDVGLTPRESEVLALIAQGLSNQDVAEALYLSINSVKSYIRSAYRRIGVDSRSRAVLWALSHGFDIEPARTLRTR</sequence>
<dbReference type="Pfam" id="PF00196">
    <property type="entry name" value="GerE"/>
    <property type="match status" value="1"/>
</dbReference>
<keyword evidence="1" id="KW-0238">DNA-binding</keyword>
<dbReference type="SUPFAM" id="SSF52172">
    <property type="entry name" value="CheY-like"/>
    <property type="match status" value="1"/>
</dbReference>
<feature type="domain" description="HTH luxR-type" evidence="2">
    <location>
        <begin position="141"/>
        <end position="206"/>
    </location>
</feature>
<evidence type="ECO:0000259" key="2">
    <source>
        <dbReference type="PROSITE" id="PS50043"/>
    </source>
</evidence>